<feature type="transmembrane region" description="Helical" evidence="1">
    <location>
        <begin position="6"/>
        <end position="24"/>
    </location>
</feature>
<gene>
    <name evidence="2" type="ORF">MBMO_EBAC000-29C02.15</name>
</gene>
<dbReference type="InterPro" id="IPR017496">
    <property type="entry name" value="Photo_alph_chp2"/>
</dbReference>
<protein>
    <submittedName>
        <fullName evidence="2">Membrane protein, putative</fullName>
    </submittedName>
</protein>
<sequence>MLFPALVIAVSSWWLLTGLALLLVHQSHDRVRLGFLALSILALVAWALVPFTVSSSEPLAAALGFILGLLIWGWLEVSYLLGYVNGPNHEVCDKNATMWQRFKGGVATTIYHEVCVLLSVGLLAVMSLGQVNPTAFYTLTVLWLMRWSAKLNLFLGVRSFNDRWLPDHLHYLASYLKTDRLNPFLPLSTLIGFYATYSLFGSASAAAEITQQLSLNLIATLMLLASIEHLFLMFPLNDAALWSWARENVTPLRAVRDDKDDL</sequence>
<feature type="transmembrane region" description="Helical" evidence="1">
    <location>
        <begin position="59"/>
        <end position="84"/>
    </location>
</feature>
<reference evidence="2" key="1">
    <citation type="journal article" date="2002" name="Nature">
        <title>Unsuspected diversity among marine aerobic anoxygenic phototrophs.</title>
        <authorList>
            <person name="Beja O."/>
            <person name="Suzuki M.T."/>
            <person name="Heidelberg J.F."/>
            <person name="Nelson W.C."/>
            <person name="Preston C.M."/>
            <person name="Hamada T."/>
            <person name="Eisen J.A."/>
            <person name="Fraser C.M."/>
            <person name="DeLong E.F."/>
        </authorList>
    </citation>
    <scope>NUCLEOTIDE SEQUENCE</scope>
</reference>
<keyword evidence="1" id="KW-0812">Transmembrane</keyword>
<dbReference type="EMBL" id="AE008920">
    <property type="protein sequence ID" value="AAM48609.1"/>
    <property type="molecule type" value="Genomic_DNA"/>
</dbReference>
<keyword evidence="1" id="KW-1133">Transmembrane helix</keyword>
<feature type="transmembrane region" description="Helical" evidence="1">
    <location>
        <begin position="31"/>
        <end position="53"/>
    </location>
</feature>
<organism evidence="2">
    <name type="scientific">uncultured marine proteobacterium</name>
    <dbReference type="NCBI Taxonomy" id="482892"/>
    <lineage>
        <taxon>Bacteria</taxon>
        <taxon>Pseudomonadati</taxon>
        <taxon>Pseudomonadota</taxon>
        <taxon>environmental samples</taxon>
    </lineage>
</organism>
<feature type="transmembrane region" description="Helical" evidence="1">
    <location>
        <begin position="213"/>
        <end position="236"/>
    </location>
</feature>
<keyword evidence="1" id="KW-0472">Membrane</keyword>
<name>Q8KZ64_9PROT</name>
<dbReference type="Pfam" id="PF12291">
    <property type="entry name" value="DUF3623"/>
    <property type="match status" value="1"/>
</dbReference>
<evidence type="ECO:0000256" key="1">
    <source>
        <dbReference type="SAM" id="Phobius"/>
    </source>
</evidence>
<accession>Q8KZ64</accession>
<evidence type="ECO:0000313" key="2">
    <source>
        <dbReference type="EMBL" id="AAM48609.1"/>
    </source>
</evidence>
<proteinExistence type="predicted"/>
<feature type="transmembrane region" description="Helical" evidence="1">
    <location>
        <begin position="184"/>
        <end position="207"/>
    </location>
</feature>
<dbReference type="AlphaFoldDB" id="Q8KZ64"/>
<dbReference type="NCBIfam" id="TIGR03055">
    <property type="entry name" value="photo_alph_chp2"/>
    <property type="match status" value="1"/>
</dbReference>
<feature type="transmembrane region" description="Helical" evidence="1">
    <location>
        <begin position="105"/>
        <end position="129"/>
    </location>
</feature>